<protein>
    <submittedName>
        <fullName evidence="1">Uncharacterized protein</fullName>
    </submittedName>
</protein>
<accession>A0A0E9SKS1</accession>
<dbReference type="EMBL" id="GBXM01064585">
    <property type="protein sequence ID" value="JAH43992.1"/>
    <property type="molecule type" value="Transcribed_RNA"/>
</dbReference>
<dbReference type="EMBL" id="GBXM01078804">
    <property type="protein sequence ID" value="JAH29773.1"/>
    <property type="molecule type" value="Transcribed_RNA"/>
</dbReference>
<dbReference type="EMBL" id="GBXM01061738">
    <property type="protein sequence ID" value="JAH46839.1"/>
    <property type="molecule type" value="Transcribed_RNA"/>
</dbReference>
<dbReference type="EMBL" id="GBXM01077628">
    <property type="protein sequence ID" value="JAH30949.1"/>
    <property type="molecule type" value="Transcribed_RNA"/>
</dbReference>
<sequence>MIRLVINIFPWV</sequence>
<proteinExistence type="predicted"/>
<reference evidence="1" key="1">
    <citation type="submission" date="2014-11" db="EMBL/GenBank/DDBJ databases">
        <authorList>
            <person name="Amaro Gonzalez C."/>
        </authorList>
    </citation>
    <scope>NUCLEOTIDE SEQUENCE</scope>
</reference>
<reference evidence="1" key="2">
    <citation type="journal article" date="2015" name="Fish Shellfish Immunol.">
        <title>Early steps in the European eel (Anguilla anguilla)-Vibrio vulnificus interaction in the gills: Role of the RtxA13 toxin.</title>
        <authorList>
            <person name="Callol A."/>
            <person name="Pajuelo D."/>
            <person name="Ebbesson L."/>
            <person name="Teles M."/>
            <person name="MacKenzie S."/>
            <person name="Amaro C."/>
        </authorList>
    </citation>
    <scope>NUCLEOTIDE SEQUENCE</scope>
</reference>
<organism evidence="1">
    <name type="scientific">Anguilla anguilla</name>
    <name type="common">European freshwater eel</name>
    <name type="synonym">Muraena anguilla</name>
    <dbReference type="NCBI Taxonomy" id="7936"/>
    <lineage>
        <taxon>Eukaryota</taxon>
        <taxon>Metazoa</taxon>
        <taxon>Chordata</taxon>
        <taxon>Craniata</taxon>
        <taxon>Vertebrata</taxon>
        <taxon>Euteleostomi</taxon>
        <taxon>Actinopterygii</taxon>
        <taxon>Neopterygii</taxon>
        <taxon>Teleostei</taxon>
        <taxon>Anguilliformes</taxon>
        <taxon>Anguillidae</taxon>
        <taxon>Anguilla</taxon>
    </lineage>
</organism>
<evidence type="ECO:0000313" key="1">
    <source>
        <dbReference type="EMBL" id="JAH41250.1"/>
    </source>
</evidence>
<dbReference type="EMBL" id="GBXM01067327">
    <property type="protein sequence ID" value="JAH41250.1"/>
    <property type="molecule type" value="Transcribed_RNA"/>
</dbReference>
<name>A0A0E9SKS1_ANGAN</name>